<dbReference type="OrthoDB" id="9764112at2"/>
<keyword evidence="1" id="KW-0732">Signal</keyword>
<dbReference type="Pfam" id="PF01547">
    <property type="entry name" value="SBP_bac_1"/>
    <property type="match status" value="1"/>
</dbReference>
<dbReference type="Proteomes" id="UP000001572">
    <property type="component" value="Chromosome"/>
</dbReference>
<dbReference type="eggNOG" id="COG1653">
    <property type="taxonomic scope" value="Bacteria"/>
</dbReference>
<dbReference type="Gene3D" id="3.40.190.10">
    <property type="entry name" value="Periplasmic binding protein-like II"/>
    <property type="match status" value="2"/>
</dbReference>
<protein>
    <submittedName>
        <fullName evidence="2">Extracellular solute-binding protein, family 1</fullName>
    </submittedName>
</protein>
<dbReference type="PANTHER" id="PTHR43649:SF11">
    <property type="entry name" value="ABC TRANSPORTER SUBSTRATE-BINDING PROTEIN YESO-RELATED"/>
    <property type="match status" value="1"/>
</dbReference>
<dbReference type="STRING" id="293826.Amet_0896"/>
<gene>
    <name evidence="2" type="ordered locus">Amet_0896</name>
</gene>
<dbReference type="InterPro" id="IPR006059">
    <property type="entry name" value="SBP"/>
</dbReference>
<dbReference type="PROSITE" id="PS51257">
    <property type="entry name" value="PROKAR_LIPOPROTEIN"/>
    <property type="match status" value="1"/>
</dbReference>
<dbReference type="EMBL" id="CP000724">
    <property type="protein sequence ID" value="ABR47118.1"/>
    <property type="molecule type" value="Genomic_DNA"/>
</dbReference>
<dbReference type="HOGENOM" id="CLU_031285_5_0_9"/>
<evidence type="ECO:0000256" key="1">
    <source>
        <dbReference type="SAM" id="SignalP"/>
    </source>
</evidence>
<dbReference type="PANTHER" id="PTHR43649">
    <property type="entry name" value="ARABINOSE-BINDING PROTEIN-RELATED"/>
    <property type="match status" value="1"/>
</dbReference>
<organism evidence="2 3">
    <name type="scientific">Alkaliphilus metalliredigens (strain QYMF)</name>
    <dbReference type="NCBI Taxonomy" id="293826"/>
    <lineage>
        <taxon>Bacteria</taxon>
        <taxon>Bacillati</taxon>
        <taxon>Bacillota</taxon>
        <taxon>Clostridia</taxon>
        <taxon>Peptostreptococcales</taxon>
        <taxon>Natronincolaceae</taxon>
        <taxon>Alkaliphilus</taxon>
    </lineage>
</organism>
<dbReference type="InterPro" id="IPR050490">
    <property type="entry name" value="Bact_solute-bd_prot1"/>
</dbReference>
<evidence type="ECO:0000313" key="3">
    <source>
        <dbReference type="Proteomes" id="UP000001572"/>
    </source>
</evidence>
<dbReference type="KEGG" id="amt:Amet_0896"/>
<dbReference type="RefSeq" id="WP_012062160.1">
    <property type="nucleotide sequence ID" value="NC_009633.1"/>
</dbReference>
<accession>A6TLQ0</accession>
<feature type="signal peptide" evidence="1">
    <location>
        <begin position="1"/>
        <end position="20"/>
    </location>
</feature>
<proteinExistence type="predicted"/>
<name>A6TLQ0_ALKMQ</name>
<sequence>MKRMAKTVAILLALTLLLTACGGGDTPAVDTGGSEEPAGVEEEVVLRFSWWGGDERHEKTLEAIALFEERNPGVKIEAEYGGWSGFQEKYATQMAGNTAADIMQVNWNWLYIFSKDGNGYYDLNDLSDYVDLSNYDQAIMDQVTINNKVNALPLGIGAKVFYYNETTYAKAGVEIPKTFEDLFAAADVFKEQLGNEYYPIDVDAYGAFLMVLYYLEQTTGQPFMNENNEINYTEGQLVEALEFYNEMVERGVTPSMQQRAGAGDVPVDQTPSWIQGKYGGTYEWDSAINKFQAALEGEQTIVTGDYLKDLGSYDSALAKVSMTYAINKDTKHPEIAAQFLNFLVADPDSVALQGTARGIPANKAAIETLESMGMLSGLTYEGNVKATQFLGKGINPYFESGELQDLYRELIDQFGYGRINAQQTAERLINEVNSMTQELAQ</sequence>
<reference evidence="3" key="1">
    <citation type="journal article" date="2016" name="Genome Announc.">
        <title>Complete genome sequence of Alkaliphilus metalliredigens strain QYMF, an alkaliphilic and metal-reducing bacterium isolated from borax-contaminated leachate ponds.</title>
        <authorList>
            <person name="Hwang C."/>
            <person name="Copeland A."/>
            <person name="Lucas S."/>
            <person name="Lapidus A."/>
            <person name="Barry K."/>
            <person name="Detter J.C."/>
            <person name="Glavina Del Rio T."/>
            <person name="Hammon N."/>
            <person name="Israni S."/>
            <person name="Dalin E."/>
            <person name="Tice H."/>
            <person name="Pitluck S."/>
            <person name="Chertkov O."/>
            <person name="Brettin T."/>
            <person name="Bruce D."/>
            <person name="Han C."/>
            <person name="Schmutz J."/>
            <person name="Larimer F."/>
            <person name="Land M.L."/>
            <person name="Hauser L."/>
            <person name="Kyrpides N."/>
            <person name="Mikhailova N."/>
            <person name="Ye Q."/>
            <person name="Zhou J."/>
            <person name="Richardson P."/>
            <person name="Fields M.W."/>
        </authorList>
    </citation>
    <scope>NUCLEOTIDE SEQUENCE [LARGE SCALE GENOMIC DNA]</scope>
    <source>
        <strain evidence="3">QYMF</strain>
    </source>
</reference>
<keyword evidence="3" id="KW-1185">Reference proteome</keyword>
<feature type="chain" id="PRO_5039682708" evidence="1">
    <location>
        <begin position="21"/>
        <end position="441"/>
    </location>
</feature>
<dbReference type="SUPFAM" id="SSF53850">
    <property type="entry name" value="Periplasmic binding protein-like II"/>
    <property type="match status" value="1"/>
</dbReference>
<evidence type="ECO:0000313" key="2">
    <source>
        <dbReference type="EMBL" id="ABR47118.1"/>
    </source>
</evidence>
<dbReference type="AlphaFoldDB" id="A6TLQ0"/>